<dbReference type="AlphaFoldDB" id="A0A0C1C348"/>
<dbReference type="RefSeq" id="WP_006340820.1">
    <property type="nucleotide sequence ID" value="NZ_BAWW01000005.1"/>
</dbReference>
<protein>
    <submittedName>
        <fullName evidence="2">Uncharacterized protein</fullName>
    </submittedName>
</protein>
<keyword evidence="1" id="KW-0472">Membrane</keyword>
<keyword evidence="1" id="KW-0812">Transmembrane</keyword>
<feature type="transmembrane region" description="Helical" evidence="1">
    <location>
        <begin position="33"/>
        <end position="58"/>
    </location>
</feature>
<reference evidence="2 3" key="1">
    <citation type="journal article" date="2014" name="Mol. Biol. Evol.">
        <title>Massive expansion of Ubiquitination-related gene families within the Chlamydiae.</title>
        <authorList>
            <person name="Domman D."/>
            <person name="Collingro A."/>
            <person name="Lagkouvardos I."/>
            <person name="Gehre L."/>
            <person name="Weinmaier T."/>
            <person name="Rattei T."/>
            <person name="Subtil A."/>
            <person name="Horn M."/>
        </authorList>
    </citation>
    <scope>NUCLEOTIDE SEQUENCE [LARGE SCALE GENOMIC DNA]</scope>
    <source>
        <strain evidence="2 3">OEW1</strain>
    </source>
</reference>
<gene>
    <name evidence="2" type="ORF">DB43_FG00300</name>
</gene>
<proteinExistence type="predicted"/>
<evidence type="ECO:0000313" key="2">
    <source>
        <dbReference type="EMBL" id="KIA77971.1"/>
    </source>
</evidence>
<accession>A0A0C1C348</accession>
<evidence type="ECO:0000313" key="3">
    <source>
        <dbReference type="Proteomes" id="UP000031307"/>
    </source>
</evidence>
<evidence type="ECO:0000256" key="1">
    <source>
        <dbReference type="SAM" id="Phobius"/>
    </source>
</evidence>
<dbReference type="EMBL" id="JSAM01000051">
    <property type="protein sequence ID" value="KIA77971.1"/>
    <property type="molecule type" value="Genomic_DNA"/>
</dbReference>
<dbReference type="Proteomes" id="UP000031307">
    <property type="component" value="Unassembled WGS sequence"/>
</dbReference>
<organism evidence="2 3">
    <name type="scientific">Parachlamydia acanthamoebae</name>
    <dbReference type="NCBI Taxonomy" id="83552"/>
    <lineage>
        <taxon>Bacteria</taxon>
        <taxon>Pseudomonadati</taxon>
        <taxon>Chlamydiota</taxon>
        <taxon>Chlamydiia</taxon>
        <taxon>Parachlamydiales</taxon>
        <taxon>Parachlamydiaceae</taxon>
        <taxon>Parachlamydia</taxon>
    </lineage>
</organism>
<sequence>MDDSPLINQTSYIFAGIMLIFSFYLFYNDTQLFWKSLFAALLAAFLFWFSYVLVRWLFLALKR</sequence>
<comment type="caution">
    <text evidence="2">The sequence shown here is derived from an EMBL/GenBank/DDBJ whole genome shotgun (WGS) entry which is preliminary data.</text>
</comment>
<feature type="transmembrane region" description="Helical" evidence="1">
    <location>
        <begin position="12"/>
        <end position="27"/>
    </location>
</feature>
<name>A0A0C1C348_9BACT</name>
<keyword evidence="1" id="KW-1133">Transmembrane helix</keyword>